<name>A0A8X6VR51_TRICX</name>
<organism evidence="1 2">
    <name type="scientific">Trichonephila clavipes</name>
    <name type="common">Golden silk orbweaver</name>
    <name type="synonym">Nephila clavipes</name>
    <dbReference type="NCBI Taxonomy" id="2585209"/>
    <lineage>
        <taxon>Eukaryota</taxon>
        <taxon>Metazoa</taxon>
        <taxon>Ecdysozoa</taxon>
        <taxon>Arthropoda</taxon>
        <taxon>Chelicerata</taxon>
        <taxon>Arachnida</taxon>
        <taxon>Araneae</taxon>
        <taxon>Araneomorphae</taxon>
        <taxon>Entelegynae</taxon>
        <taxon>Araneoidea</taxon>
        <taxon>Nephilidae</taxon>
        <taxon>Trichonephila</taxon>
    </lineage>
</organism>
<dbReference type="InterPro" id="IPR036397">
    <property type="entry name" value="RNaseH_sf"/>
</dbReference>
<dbReference type="Proteomes" id="UP000887159">
    <property type="component" value="Unassembled WGS sequence"/>
</dbReference>
<evidence type="ECO:0000313" key="2">
    <source>
        <dbReference type="Proteomes" id="UP000887159"/>
    </source>
</evidence>
<protein>
    <recommendedName>
        <fullName evidence="3">Transposase</fullName>
    </recommendedName>
</protein>
<comment type="caution">
    <text evidence="1">The sequence shown here is derived from an EMBL/GenBank/DDBJ whole genome shotgun (WGS) entry which is preliminary data.</text>
</comment>
<dbReference type="PANTHER" id="PTHR47326">
    <property type="entry name" value="TRANSPOSABLE ELEMENT TC3 TRANSPOSASE-LIKE PROTEIN"/>
    <property type="match status" value="1"/>
</dbReference>
<sequence>MVRVHCFIHSRTLFFEQVTLQGLTTCSVNKERYREILQTYVIPTLQQRGYLQETIFMHDGAPRHIVISVQQLSRQSFTDVLVISRPFATAWPPRSTDLTPCDF</sequence>
<dbReference type="GO" id="GO:0003676">
    <property type="term" value="F:nucleic acid binding"/>
    <property type="evidence" value="ECO:0007669"/>
    <property type="project" value="InterPro"/>
</dbReference>
<evidence type="ECO:0008006" key="3">
    <source>
        <dbReference type="Google" id="ProtNLM"/>
    </source>
</evidence>
<gene>
    <name evidence="1" type="primary">AVEN_127817_1</name>
    <name evidence="1" type="ORF">TNCV_657731</name>
</gene>
<dbReference type="Gene3D" id="3.30.420.10">
    <property type="entry name" value="Ribonuclease H-like superfamily/Ribonuclease H"/>
    <property type="match status" value="1"/>
</dbReference>
<dbReference type="AlphaFoldDB" id="A0A8X6VR51"/>
<proteinExistence type="predicted"/>
<keyword evidence="2" id="KW-1185">Reference proteome</keyword>
<evidence type="ECO:0000313" key="1">
    <source>
        <dbReference type="EMBL" id="GFY17360.1"/>
    </source>
</evidence>
<dbReference type="EMBL" id="BMAU01021344">
    <property type="protein sequence ID" value="GFY17360.1"/>
    <property type="molecule type" value="Genomic_DNA"/>
</dbReference>
<reference evidence="1" key="1">
    <citation type="submission" date="2020-08" db="EMBL/GenBank/DDBJ databases">
        <title>Multicomponent nature underlies the extraordinary mechanical properties of spider dragline silk.</title>
        <authorList>
            <person name="Kono N."/>
            <person name="Nakamura H."/>
            <person name="Mori M."/>
            <person name="Yoshida Y."/>
            <person name="Ohtoshi R."/>
            <person name="Malay A.D."/>
            <person name="Moran D.A.P."/>
            <person name="Tomita M."/>
            <person name="Numata K."/>
            <person name="Arakawa K."/>
        </authorList>
    </citation>
    <scope>NUCLEOTIDE SEQUENCE</scope>
</reference>
<accession>A0A8X6VR51</accession>
<dbReference type="PANTHER" id="PTHR47326:SF1">
    <property type="entry name" value="HTH PSQ-TYPE DOMAIN-CONTAINING PROTEIN"/>
    <property type="match status" value="1"/>
</dbReference>